<sequence>MNFSAKSIIRKHLVLLPAIFTFGCAQMFPARSVELSPGHYQVETSGNVFASTKSMIDKVDEKAASLCGSAGFKYIDDNKMDKYTSPAYYKGVDISMPYNVLSREIVCK</sequence>
<name>A0ABS4B7N2_9GAMM</name>
<evidence type="ECO:0008006" key="4">
    <source>
        <dbReference type="Google" id="ProtNLM"/>
    </source>
</evidence>
<comment type="caution">
    <text evidence="2">The sequence shown here is derived from an EMBL/GenBank/DDBJ whole genome shotgun (WGS) entry which is preliminary data.</text>
</comment>
<proteinExistence type="predicted"/>
<dbReference type="EMBL" id="JAGIQF010000004">
    <property type="protein sequence ID" value="MBP0602947.1"/>
    <property type="molecule type" value="Genomic_DNA"/>
</dbReference>
<protein>
    <recommendedName>
        <fullName evidence="4">Lipoprotein</fullName>
    </recommendedName>
</protein>
<accession>A0ABS4B7N2</accession>
<organism evidence="2 3">
    <name type="scientific">Aeromonas sanarellii</name>
    <dbReference type="NCBI Taxonomy" id="633415"/>
    <lineage>
        <taxon>Bacteria</taxon>
        <taxon>Pseudomonadati</taxon>
        <taxon>Pseudomonadota</taxon>
        <taxon>Gammaproteobacteria</taxon>
        <taxon>Aeromonadales</taxon>
        <taxon>Aeromonadaceae</taxon>
        <taxon>Aeromonas</taxon>
    </lineage>
</organism>
<evidence type="ECO:0000313" key="3">
    <source>
        <dbReference type="Proteomes" id="UP000666661"/>
    </source>
</evidence>
<reference evidence="2 3" key="1">
    <citation type="submission" date="2021-03" db="EMBL/GenBank/DDBJ databases">
        <title>Plant growth promoting bacteria isolated from wild legumes nodules and trapping Phaseolus vulgaris L. nodules in the center and southern Mexico.</title>
        <authorList>
            <person name="Estrada P."/>
        </authorList>
    </citation>
    <scope>NUCLEOTIDE SEQUENCE [LARGE SCALE GENOMIC DNA]</scope>
    <source>
        <strain evidence="2 3">MaGu-431</strain>
    </source>
</reference>
<evidence type="ECO:0000313" key="2">
    <source>
        <dbReference type="EMBL" id="MBP0602947.1"/>
    </source>
</evidence>
<dbReference type="RefSeq" id="WP_209793840.1">
    <property type="nucleotide sequence ID" value="NZ_JAGIQF010000004.1"/>
</dbReference>
<evidence type="ECO:0000256" key="1">
    <source>
        <dbReference type="SAM" id="SignalP"/>
    </source>
</evidence>
<keyword evidence="1" id="KW-0732">Signal</keyword>
<feature type="chain" id="PRO_5045677999" description="Lipoprotein" evidence="1">
    <location>
        <begin position="28"/>
        <end position="108"/>
    </location>
</feature>
<dbReference type="PROSITE" id="PS51257">
    <property type="entry name" value="PROKAR_LIPOPROTEIN"/>
    <property type="match status" value="1"/>
</dbReference>
<dbReference type="Proteomes" id="UP000666661">
    <property type="component" value="Unassembled WGS sequence"/>
</dbReference>
<gene>
    <name evidence="2" type="ORF">J8I01_10560</name>
</gene>
<feature type="signal peptide" evidence="1">
    <location>
        <begin position="1"/>
        <end position="27"/>
    </location>
</feature>
<keyword evidence="3" id="KW-1185">Reference proteome</keyword>